<dbReference type="SUPFAM" id="SSF81665">
    <property type="entry name" value="Calcium ATPase, transmembrane domain M"/>
    <property type="match status" value="1"/>
</dbReference>
<evidence type="ECO:0000259" key="6">
    <source>
        <dbReference type="SMART" id="SM00831"/>
    </source>
</evidence>
<dbReference type="SMART" id="SM00831">
    <property type="entry name" value="Cation_ATPase_N"/>
    <property type="match status" value="1"/>
</dbReference>
<feature type="region of interest" description="Disordered" evidence="4">
    <location>
        <begin position="90"/>
        <end position="115"/>
    </location>
</feature>
<dbReference type="InterPro" id="IPR004014">
    <property type="entry name" value="ATPase_P-typ_cation-transptr_N"/>
</dbReference>
<keyword evidence="2" id="KW-1003">Cell membrane</keyword>
<dbReference type="GO" id="GO:1990573">
    <property type="term" value="P:potassium ion import across plasma membrane"/>
    <property type="evidence" value="ECO:0007669"/>
    <property type="project" value="TreeGrafter"/>
</dbReference>
<gene>
    <name evidence="7" type="ORF">GSONMT00003592001</name>
</gene>
<dbReference type="GO" id="GO:0036376">
    <property type="term" value="P:sodium ion export across plasma membrane"/>
    <property type="evidence" value="ECO:0007669"/>
    <property type="project" value="TreeGrafter"/>
</dbReference>
<dbReference type="GO" id="GO:0005886">
    <property type="term" value="C:plasma membrane"/>
    <property type="evidence" value="ECO:0007669"/>
    <property type="project" value="UniProtKB-SubCell"/>
</dbReference>
<protein>
    <recommendedName>
        <fullName evidence="6">Cation-transporting P-type ATPase N-terminal domain-containing protein</fullName>
    </recommendedName>
</protein>
<evidence type="ECO:0000313" key="7">
    <source>
        <dbReference type="EMBL" id="CDQ68240.1"/>
    </source>
</evidence>
<evidence type="ECO:0000256" key="4">
    <source>
        <dbReference type="SAM" id="MobiDB-lite"/>
    </source>
</evidence>
<reference evidence="7" key="2">
    <citation type="submission" date="2014-03" db="EMBL/GenBank/DDBJ databases">
        <authorList>
            <person name="Genoscope - CEA"/>
        </authorList>
    </citation>
    <scope>NUCLEOTIDE SEQUENCE</scope>
</reference>
<dbReference type="InterPro" id="IPR050510">
    <property type="entry name" value="Cation_transp_ATPase_P-type"/>
</dbReference>
<dbReference type="AlphaFoldDB" id="A0A060WUJ3"/>
<dbReference type="Pfam" id="PF00690">
    <property type="entry name" value="Cation_ATPase_N"/>
    <property type="match status" value="1"/>
</dbReference>
<feature type="transmembrane region" description="Helical" evidence="5">
    <location>
        <begin position="175"/>
        <end position="196"/>
    </location>
</feature>
<dbReference type="Proteomes" id="UP000193380">
    <property type="component" value="Unassembled WGS sequence"/>
</dbReference>
<dbReference type="GO" id="GO:1902600">
    <property type="term" value="P:proton transmembrane transport"/>
    <property type="evidence" value="ECO:0007669"/>
    <property type="project" value="TreeGrafter"/>
</dbReference>
<keyword evidence="5" id="KW-1133">Transmembrane helix</keyword>
<evidence type="ECO:0000313" key="8">
    <source>
        <dbReference type="Proteomes" id="UP000193380"/>
    </source>
</evidence>
<dbReference type="GO" id="GO:0006883">
    <property type="term" value="P:intracellular sodium ion homeostasis"/>
    <property type="evidence" value="ECO:0007669"/>
    <property type="project" value="TreeGrafter"/>
</dbReference>
<organism evidence="7 8">
    <name type="scientific">Oncorhynchus mykiss</name>
    <name type="common">Rainbow trout</name>
    <name type="synonym">Salmo gairdneri</name>
    <dbReference type="NCBI Taxonomy" id="8022"/>
    <lineage>
        <taxon>Eukaryota</taxon>
        <taxon>Metazoa</taxon>
        <taxon>Chordata</taxon>
        <taxon>Craniata</taxon>
        <taxon>Vertebrata</taxon>
        <taxon>Euteleostomi</taxon>
        <taxon>Actinopterygii</taxon>
        <taxon>Neopterygii</taxon>
        <taxon>Teleostei</taxon>
        <taxon>Protacanthopterygii</taxon>
        <taxon>Salmoniformes</taxon>
        <taxon>Salmonidae</taxon>
        <taxon>Salmoninae</taxon>
        <taxon>Oncorhynchus</taxon>
    </lineage>
</organism>
<dbReference type="PANTHER" id="PTHR43294">
    <property type="entry name" value="SODIUM/POTASSIUM-TRANSPORTING ATPASE SUBUNIT ALPHA"/>
    <property type="match status" value="1"/>
</dbReference>
<accession>A0A060WUJ3</accession>
<feature type="domain" description="Cation-transporting P-type ATPase N-terminal" evidence="6">
    <location>
        <begin position="121"/>
        <end position="195"/>
    </location>
</feature>
<evidence type="ECO:0000256" key="2">
    <source>
        <dbReference type="ARBA" id="ARBA00022475"/>
    </source>
</evidence>
<dbReference type="PANTHER" id="PTHR43294:SF21">
    <property type="entry name" value="CATION TRANSPORTING ATPASE"/>
    <property type="match status" value="1"/>
</dbReference>
<comment type="subcellular location">
    <subcellularLocation>
        <location evidence="1">Cell membrane</location>
        <topology evidence="1">Multi-pass membrane protein</topology>
    </subcellularLocation>
</comment>
<feature type="compositionally biased region" description="Polar residues" evidence="4">
    <location>
        <begin position="50"/>
        <end position="61"/>
    </location>
</feature>
<evidence type="ECO:0000256" key="5">
    <source>
        <dbReference type="SAM" id="Phobius"/>
    </source>
</evidence>
<dbReference type="Gene3D" id="1.20.1110.10">
    <property type="entry name" value="Calcium-transporting ATPase, transmembrane domain"/>
    <property type="match status" value="1"/>
</dbReference>
<keyword evidence="5" id="KW-0472">Membrane</keyword>
<evidence type="ECO:0000256" key="1">
    <source>
        <dbReference type="ARBA" id="ARBA00004651"/>
    </source>
</evidence>
<dbReference type="GO" id="GO:0005391">
    <property type="term" value="F:P-type sodium:potassium-exchanging transporter activity"/>
    <property type="evidence" value="ECO:0007669"/>
    <property type="project" value="TreeGrafter"/>
</dbReference>
<dbReference type="PaxDb" id="8022-A0A060WUJ3"/>
<name>A0A060WUJ3_ONCMY</name>
<feature type="region of interest" description="Disordered" evidence="4">
    <location>
        <begin position="40"/>
        <end position="73"/>
    </location>
</feature>
<keyword evidence="3" id="KW-0460">Magnesium</keyword>
<dbReference type="InterPro" id="IPR023298">
    <property type="entry name" value="ATPase_P-typ_TM_dom_sf"/>
</dbReference>
<dbReference type="GO" id="GO:0030007">
    <property type="term" value="P:intracellular potassium ion homeostasis"/>
    <property type="evidence" value="ECO:0007669"/>
    <property type="project" value="TreeGrafter"/>
</dbReference>
<dbReference type="FunFam" id="1.20.1110.10:FF:000163">
    <property type="match status" value="1"/>
</dbReference>
<keyword evidence="5" id="KW-0812">Transmembrane</keyword>
<dbReference type="Gene3D" id="2.70.150.10">
    <property type="entry name" value="Calcium-transporting ATPase, cytoplasmic transduction domain A"/>
    <property type="match status" value="1"/>
</dbReference>
<evidence type="ECO:0000256" key="3">
    <source>
        <dbReference type="ARBA" id="ARBA00022842"/>
    </source>
</evidence>
<sequence length="226" mass="24957">MTALFWVRGQQVQVTPQSPLWAGVGVLVLGRVRLPLQETRGEVKEREGGCQSQPPKKSSASFPRVRDQSPVCQDERSALHISTYSWNTASMGKGSGAENGGGKKKKKERDLDELKKEVSMDDHKISLDDLERRYTVDLARGLTNAKALEVLARDGPNVLTPPPTTPEWVKFCRQLFGGFSLLLWIGAILCFLAYSIQVATEDEPANDNVRTASRLACITSVMFTAH</sequence>
<reference evidence="7" key="1">
    <citation type="journal article" date="2014" name="Nat. Commun.">
        <title>The rainbow trout genome provides novel insights into evolution after whole-genome duplication in vertebrates.</title>
        <authorList>
            <person name="Berthelot C."/>
            <person name="Brunet F."/>
            <person name="Chalopin D."/>
            <person name="Juanchich A."/>
            <person name="Bernard M."/>
            <person name="Noel B."/>
            <person name="Bento P."/>
            <person name="Da Silva C."/>
            <person name="Labadie K."/>
            <person name="Alberti A."/>
            <person name="Aury J.M."/>
            <person name="Louis A."/>
            <person name="Dehais P."/>
            <person name="Bardou P."/>
            <person name="Montfort J."/>
            <person name="Klopp C."/>
            <person name="Cabau C."/>
            <person name="Gaspin C."/>
            <person name="Thorgaard G.H."/>
            <person name="Boussaha M."/>
            <person name="Quillet E."/>
            <person name="Guyomard R."/>
            <person name="Galiana D."/>
            <person name="Bobe J."/>
            <person name="Volff J.N."/>
            <person name="Genet C."/>
            <person name="Wincker P."/>
            <person name="Jaillon O."/>
            <person name="Roest Crollius H."/>
            <person name="Guiguen Y."/>
        </authorList>
    </citation>
    <scope>NUCLEOTIDE SEQUENCE [LARGE SCALE GENOMIC DNA]</scope>
</reference>
<dbReference type="EMBL" id="FR904618">
    <property type="protein sequence ID" value="CDQ68240.1"/>
    <property type="molecule type" value="Genomic_DNA"/>
</dbReference>
<proteinExistence type="predicted"/>
<dbReference type="STRING" id="8022.A0A060WUJ3"/>